<dbReference type="AlphaFoldDB" id="A0A345CU79"/>
<evidence type="ECO:0000313" key="1">
    <source>
        <dbReference type="EMBL" id="AXF76996.1"/>
    </source>
</evidence>
<proteinExistence type="predicted"/>
<gene>
    <name evidence="1" type="ORF">AV903_14700</name>
</gene>
<accession>A0A345CU79</accession>
<organism evidence="1 2">
    <name type="scientific">Erwinia tracheiphila</name>
    <dbReference type="NCBI Taxonomy" id="65700"/>
    <lineage>
        <taxon>Bacteria</taxon>
        <taxon>Pseudomonadati</taxon>
        <taxon>Pseudomonadota</taxon>
        <taxon>Gammaproteobacteria</taxon>
        <taxon>Enterobacterales</taxon>
        <taxon>Erwiniaceae</taxon>
        <taxon>Erwinia</taxon>
    </lineage>
</organism>
<protein>
    <submittedName>
        <fullName evidence="1">Uncharacterized protein</fullName>
    </submittedName>
</protein>
<reference evidence="1 2" key="1">
    <citation type="submission" date="2016-01" db="EMBL/GenBank/DDBJ databases">
        <authorList>
            <person name="Oliw E.H."/>
        </authorList>
    </citation>
    <scope>NUCLEOTIDE SEQUENCE [LARGE SCALE GENOMIC DNA]</scope>
    <source>
        <strain evidence="1 2">MDcuke</strain>
    </source>
</reference>
<dbReference type="RefSeq" id="WP_233480021.1">
    <property type="nucleotide sequence ID" value="NZ_CP013970.1"/>
</dbReference>
<dbReference type="EMBL" id="CP013970">
    <property type="protein sequence ID" value="AXF76996.1"/>
    <property type="molecule type" value="Genomic_DNA"/>
</dbReference>
<sequence>MGDALIAFPGTLRLIEFKAKGNYSTKEAECYQKLSTILQDAKYQVMQKISRKVHWYVETSPSKSGGVEAFFSPYLDAFDEKSHKRQLFQLEKFIESVADDAVSQRENEQPQIEKDYLKTVPWCQGVKKMGLGD</sequence>
<name>A0A345CU79_9GAMM</name>
<evidence type="ECO:0000313" key="2">
    <source>
        <dbReference type="Proteomes" id="UP000264980"/>
    </source>
</evidence>
<dbReference type="Proteomes" id="UP000264980">
    <property type="component" value="Chromosome"/>
</dbReference>